<feature type="transmembrane region" description="Helical" evidence="1">
    <location>
        <begin position="29"/>
        <end position="53"/>
    </location>
</feature>
<protein>
    <submittedName>
        <fullName evidence="2">Uncharacterized protein</fullName>
    </submittedName>
</protein>
<dbReference type="RefSeq" id="WP_204468891.1">
    <property type="nucleotide sequence ID" value="NZ_JAFBCV010000020.1"/>
</dbReference>
<evidence type="ECO:0000313" key="3">
    <source>
        <dbReference type="Proteomes" id="UP001179280"/>
    </source>
</evidence>
<proteinExistence type="predicted"/>
<dbReference type="Proteomes" id="UP001179280">
    <property type="component" value="Unassembled WGS sequence"/>
</dbReference>
<gene>
    <name evidence="2" type="ORF">JOC54_004297</name>
</gene>
<reference evidence="2" key="1">
    <citation type="submission" date="2021-01" db="EMBL/GenBank/DDBJ databases">
        <title>Genomic Encyclopedia of Type Strains, Phase IV (KMG-IV): sequencing the most valuable type-strain genomes for metagenomic binning, comparative biology and taxonomic classification.</title>
        <authorList>
            <person name="Goeker M."/>
        </authorList>
    </citation>
    <scope>NUCLEOTIDE SEQUENCE</scope>
    <source>
        <strain evidence="2">DSM 21943</strain>
    </source>
</reference>
<name>A0ABS2SZQ1_9BACI</name>
<keyword evidence="1" id="KW-0812">Transmembrane</keyword>
<organism evidence="2 3">
    <name type="scientific">Shouchella xiaoxiensis</name>
    <dbReference type="NCBI Taxonomy" id="766895"/>
    <lineage>
        <taxon>Bacteria</taxon>
        <taxon>Bacillati</taxon>
        <taxon>Bacillota</taxon>
        <taxon>Bacilli</taxon>
        <taxon>Bacillales</taxon>
        <taxon>Bacillaceae</taxon>
        <taxon>Shouchella</taxon>
    </lineage>
</organism>
<evidence type="ECO:0000256" key="1">
    <source>
        <dbReference type="SAM" id="Phobius"/>
    </source>
</evidence>
<accession>A0ABS2SZQ1</accession>
<comment type="caution">
    <text evidence="2">The sequence shown here is derived from an EMBL/GenBank/DDBJ whole genome shotgun (WGS) entry which is preliminary data.</text>
</comment>
<keyword evidence="1" id="KW-1133">Transmembrane helix</keyword>
<dbReference type="EMBL" id="JAFBCV010000020">
    <property type="protein sequence ID" value="MBM7840998.1"/>
    <property type="molecule type" value="Genomic_DNA"/>
</dbReference>
<feature type="transmembrane region" description="Helical" evidence="1">
    <location>
        <begin position="6"/>
        <end position="22"/>
    </location>
</feature>
<evidence type="ECO:0000313" key="2">
    <source>
        <dbReference type="EMBL" id="MBM7840998.1"/>
    </source>
</evidence>
<sequence>MNGWFVFFIFGSLFIVSLILYKQRGNRSLLFGYGGAVIYVSVLLLSIPLFYFLPKETIEVESTSSYKLEQAYHQFQTDLVEQDRVTDSTFLVNKQSFTLEGSDLQITDVQTNDYFGAQFVITKDHSINQIEVSEYQYVSFDGTAQLKSEYLPALSVKYKQGELTISQSTDLIQLVQIGENLYSSQFNSDQRSEDFFISVSSSGMGYGQSFIDIRVPAHIDIKVAGTELFIIKEAQ</sequence>
<keyword evidence="3" id="KW-1185">Reference proteome</keyword>
<keyword evidence="1" id="KW-0472">Membrane</keyword>